<evidence type="ECO:0000313" key="4">
    <source>
        <dbReference type="EMBL" id="CAE8728210.1"/>
    </source>
</evidence>
<proteinExistence type="predicted"/>
<feature type="domain" description="Fibronectin type-III" evidence="3">
    <location>
        <begin position="2515"/>
        <end position="2616"/>
    </location>
</feature>
<dbReference type="SUPFAM" id="SSF49265">
    <property type="entry name" value="Fibronectin type III"/>
    <property type="match status" value="5"/>
</dbReference>
<keyword evidence="2" id="KW-0472">Membrane</keyword>
<name>A0A813LP26_POLGL</name>
<feature type="domain" description="Fibronectin type-III" evidence="3">
    <location>
        <begin position="2278"/>
        <end position="2386"/>
    </location>
</feature>
<keyword evidence="1" id="KW-0677">Repeat</keyword>
<gene>
    <name evidence="4" type="ORF">PGLA2088_LOCUS45050</name>
</gene>
<dbReference type="InterPro" id="IPR003961">
    <property type="entry name" value="FN3_dom"/>
</dbReference>
<dbReference type="PANTHER" id="PTHR46708:SF11">
    <property type="entry name" value="RECEPTOR-TYPE TYROSINE-PROTEIN PHOSPHATASE ETA-LIKE"/>
    <property type="match status" value="1"/>
</dbReference>
<dbReference type="InterPro" id="IPR036116">
    <property type="entry name" value="FN3_sf"/>
</dbReference>
<evidence type="ECO:0000256" key="1">
    <source>
        <dbReference type="ARBA" id="ARBA00022737"/>
    </source>
</evidence>
<organism evidence="4 5">
    <name type="scientific">Polarella glacialis</name>
    <name type="common">Dinoflagellate</name>
    <dbReference type="NCBI Taxonomy" id="89957"/>
    <lineage>
        <taxon>Eukaryota</taxon>
        <taxon>Sar</taxon>
        <taxon>Alveolata</taxon>
        <taxon>Dinophyceae</taxon>
        <taxon>Suessiales</taxon>
        <taxon>Suessiaceae</taxon>
        <taxon>Polarella</taxon>
    </lineage>
</organism>
<comment type="caution">
    <text evidence="4">The sequence shown here is derived from an EMBL/GenBank/DDBJ whole genome shotgun (WGS) entry which is preliminary data.</text>
</comment>
<evidence type="ECO:0000259" key="3">
    <source>
        <dbReference type="PROSITE" id="PS50853"/>
    </source>
</evidence>
<feature type="transmembrane region" description="Helical" evidence="2">
    <location>
        <begin position="69"/>
        <end position="88"/>
    </location>
</feature>
<reference evidence="4" key="1">
    <citation type="submission" date="2021-02" db="EMBL/GenBank/DDBJ databases">
        <authorList>
            <person name="Dougan E. K."/>
            <person name="Rhodes N."/>
            <person name="Thang M."/>
            <person name="Chan C."/>
        </authorList>
    </citation>
    <scope>NUCLEOTIDE SEQUENCE</scope>
</reference>
<protein>
    <recommendedName>
        <fullName evidence="3">Fibronectin type-III domain-containing protein</fullName>
    </recommendedName>
</protein>
<feature type="domain" description="Fibronectin type-III" evidence="3">
    <location>
        <begin position="1881"/>
        <end position="1984"/>
    </location>
</feature>
<dbReference type="InterPro" id="IPR050991">
    <property type="entry name" value="ECM_Regulatory_Proteins"/>
</dbReference>
<feature type="domain" description="Fibronectin type-III" evidence="3">
    <location>
        <begin position="92"/>
        <end position="198"/>
    </location>
</feature>
<dbReference type="InterPro" id="IPR013783">
    <property type="entry name" value="Ig-like_fold"/>
</dbReference>
<evidence type="ECO:0000313" key="5">
    <source>
        <dbReference type="Proteomes" id="UP000626109"/>
    </source>
</evidence>
<evidence type="ECO:0000256" key="2">
    <source>
        <dbReference type="SAM" id="Phobius"/>
    </source>
</evidence>
<dbReference type="EMBL" id="CAJNNW010035516">
    <property type="protein sequence ID" value="CAE8728210.1"/>
    <property type="molecule type" value="Genomic_DNA"/>
</dbReference>
<feature type="domain" description="Fibronectin type-III" evidence="3">
    <location>
        <begin position="966"/>
        <end position="1073"/>
    </location>
</feature>
<sequence>MALADAKSSQALGRREAVGRFSQRRLRPSGLRPGCGGGFLQGLGRDQVSSDSLSSASGRWHRWRWRSSAAALVLGLCLAPLGVAAAVVPAGPPSGLVLEGATNVSLQLSWSPGTSSIDCTFEAWQVQWRTRSYDGFAYGAWTDADCSAASRASPSCEVDYLEVNSMLDFQVKELCDNSLADSPALQTPSGYPFMTLPGYWEIYIGPQDEPSITVDTVLEHDGCEVADVCCNDQFSLCFNGTQSVTMTRVDSNSIGWTQMVGWGGDFKLRCYAVTMKEITRVEAVRNLTRVQASTPSYLRLFEPDIGGEVSGMAWFHYGDEIGACECSSHTLQVRPDDGSTLWQAINGTCLESTRRLCEMRGLISDKQYQARLQTNCLNETYDSNWFYAGIPWITLPACKWTYDSSWAGGGSTEFQCMDTTFCDISDPSCCNSRGGRMRCPKTAPIMCSLNHTDCAGDFCCVSDEASCAPSYGAARLCTRAFAPSKAPKIIDYDSYLAASLQITWNRGKYLSGVASPCKFSYWFVEVALSNPDGSLEPWVYATPCQSLGSQDFVCTLSTSIGLISMTDYVVRMKEMCVRDYFSSEYSFLTSPVTTWPWRAHLPPSLAVSNVLDYTFQAAWTAGQTYQRHVQECTFREWELAVQLLPRAVAYSPDGKYEKFEPGSDWYVNCITYSRTEMTCGTAGLDSDRDYSVRIQERCTDIHADSPYRVYDQTVRTAAIPGYAPENFTAVDARKYRFELTWDPGDRRACVFYKWQVQVAPAPVVSWPADDTDNATIAGGAHLFIMERTTTNLVVYLSITASGKQYGARIREICTREEFNSDWAYLQYPGVSTLLPVQAPEITDLTVVWTWPPLLSIRFKAGLEGPRFYELPEDLAQGTPGMNQNSDCIYAGWNVEISLASLATPVWVLQEECFSVARDFEGCDMEQNLLYGTPYIAQVRERCTDPNARSPLANWSVVSRSRTPAAKPILLDVVKDTAFSFVLTWDPGFHYDCIFTHWEVVFRSPNDTNSTDWGLPVESCKTAFDREFTYCRLFPLMSNSIYDIRIREMCTRPELSSEWSELNTYTYEAPTLPPYSLILSDTTEKSLTVTFQEANVGDCFDAYPSLNFVPKGSLDGWIAAKQPLTCSLSKVPPYEVHEMVAGVCEAFRTEPNTLYFLQFRFSCPAAHMSGKFYTLPLAYPTRPGCKWSRNSNRTEMLQCVNGDFCNMTADANCCSGIGGRLRCPPHLPFMCANETECEGDRCCAWDCAPHGGDRICTAEMWPANQPNIVKAKSETPASLSLYWLPQAYLSGNTSNCTFLSWKAEMARVYDWGLGPWLPQPHCDSTDRAQSSCDLTGLAFLEYYEVRIAELCTDPDLSSLYNYTGPLLVRGELAGTPVNVTVTMLDTATTFLDWQPSTEGDCVFSSWEVQWRYEQLVEVDLWRDAADCQDMKVRNQTGCTIAGMQFVQSYSVKVTEICVDSRTNSLPAQTPVYRFLQVGEWELFIGPIPDYFSTKVATMAAEVYQCFAAKACCDDEFTICYSSTPMYQVLVTISRSDSNAGWGQNVWLRCLAPEMSSTVPLSKIPASAPLYLNMRDPTRTTLLAYFSIGHKVGNCLCAEPHLELRPVQQVHWYGTVGGSESDWQQTKDGDCADLNLRACTVTRLVPDTIYESRLKVACLNSELDSGYQASTEIVALRPGCKWLFDSGRSSELECLDGTFCSIGVETCCNEHGGRKRCPISAPIMCESLGGCAGGQDRCCVATAAECSGQGGARSCATNQVAAKAPSLAPVSILSPTSFQIDWAPSAFVDGTVGPCSGLGVSDFLRWSVQIVRADSSGNPEGNWSDVDECSFANRITTACVVTGLETNSYYSARVAELCALSDLHSDYSVTSEPPRTKPLQASQPTNFTVLAFGEDELEVAWVPGAAGVDCAFTAWLVRWRPWNSSAAWVRVAACDGNGVRTDTSCNVTGLNKEQVIQLQVQETCSDPVANSLPLLTTPMKWVTSEEWNVYLGASNSTTRAVDVLAVAGGVSVVVAPPELGKAGLAVSGVFSLCYGQLPNRQLVSATRADALSGWSQALWLRCSFQPRPVVANAKPAVAPASLQLLESDWGSVKAQYTLGDSLGTGDCLCASLQLDFLAESYGAWNAEAASYIPAPAGSCADTSSDVGWASRSCVALGMLSDARYTARLRVTCSNSSLTSNFTAATASIYTSPGCKWLRDSRRATEFECKNGTFCASVDGEGDCCNAGGGRLRCPQVAPVMCARRFDCAGGMDRCCAASSDACASHDGVRGCTNPEAPDKKPEFMVFESTEPGSFTLHWEPGVYRSGFVSKCTFSRWEVELALSDFSGALLGPWQPRPECDIDLFVTDCKVDGLLTDTNYRARVTKICTNVIYTSDPTIWPVPVATRPTRAAAPVLSCGSSSRGSIAIKGSLFLQNDFIAMQQQVSWIPGLPWDCNFTVWEVDVQLLPRATPYAPGGHWVRACELESREETSCQIVGLLSDRYHNVRIQEVCDDPYASSAFAAVAGGSCLPDAEPADPVVNLTAVSLNPYTLNVSWAPGLPWACVFSSWEVQVRPQGLDWSSPKLGCSTMQRNITSCLVDVGVGSNTKYDVRAHELCEDSSHDGDWAQMPYPGVSTPEPVRAAVPTGFSVVFVNAFQLLLSWTRGSPGDCKFRAWLGEVSLHGSAGEPEDMVQMAQCAEVPHFDAGGTGSSCMVDLSELNISGAGTYDVRLQEGCTDSHAHSPWVLEESAVKLVAEGVGVRDIINIGGGLTWLQFSWAIGYSAAQCPSPAWKVETRARLAVVQFGLSTGISSGGAGGAGVPAGNWSAGTYCSSLPCNVSGLVSNIAYDITVEEACQSPHSVGSLTAAPEPFWSMPGEWSTYIGTSSSLSATVTLTETPHRCYVKKECCSDQYFICHSGDSGKVVTVTRADVPGGWGQRLALQCVAPSLVNVSLRPQIQALGPAWLLLTDSLERRVYVRYPAKLADNIAGCECATPRLELRVQGSDDYSAGWYPVNYTDCEGWTLRACEVWGLQEGTRYEARVRITCNNSALDSNWTYSQNSISTIYPIGAGIGILFVKFGSGSGGGRLLGTARSLMSTTALVSAARTVIAEVALVNRSAVLVTSTAGLPGTIMLDYVFAAAVSRGDLDDAGAEAAAAAAVDRLVSSLSPSGTGFWPNSH</sequence>
<feature type="domain" description="Fibronectin type-III" evidence="3">
    <location>
        <begin position="1762"/>
        <end position="1877"/>
    </location>
</feature>
<accession>A0A813LP26</accession>
<keyword evidence="2" id="KW-0812">Transmembrane</keyword>
<dbReference type="SMART" id="SM00060">
    <property type="entry name" value="FN3"/>
    <property type="match status" value="10"/>
</dbReference>
<keyword evidence="2" id="KW-1133">Transmembrane helix</keyword>
<dbReference type="PANTHER" id="PTHR46708">
    <property type="entry name" value="TENASCIN"/>
    <property type="match status" value="1"/>
</dbReference>
<dbReference type="Gene3D" id="2.60.40.10">
    <property type="entry name" value="Immunoglobulins"/>
    <property type="match status" value="1"/>
</dbReference>
<dbReference type="Proteomes" id="UP000626109">
    <property type="component" value="Unassembled WGS sequence"/>
</dbReference>
<dbReference type="PROSITE" id="PS50853">
    <property type="entry name" value="FN3"/>
    <property type="match status" value="6"/>
</dbReference>